<dbReference type="STRING" id="65499.SAMN04488000_12493"/>
<organism evidence="2 3">
    <name type="scientific">Lentzea albida</name>
    <dbReference type="NCBI Taxonomy" id="65499"/>
    <lineage>
        <taxon>Bacteria</taxon>
        <taxon>Bacillati</taxon>
        <taxon>Actinomycetota</taxon>
        <taxon>Actinomycetes</taxon>
        <taxon>Pseudonocardiales</taxon>
        <taxon>Pseudonocardiaceae</taxon>
        <taxon>Lentzea</taxon>
    </lineage>
</organism>
<dbReference type="AlphaFoldDB" id="A0A1H9WUM4"/>
<protein>
    <submittedName>
        <fullName evidence="2">PucR C-terminal helix-turn-helix domain-containing protein</fullName>
    </submittedName>
</protein>
<evidence type="ECO:0000259" key="1">
    <source>
        <dbReference type="Pfam" id="PF13556"/>
    </source>
</evidence>
<dbReference type="InterPro" id="IPR051448">
    <property type="entry name" value="CdaR-like_regulators"/>
</dbReference>
<dbReference type="RefSeq" id="WP_089925995.1">
    <property type="nucleotide sequence ID" value="NZ_FOFV01000024.1"/>
</dbReference>
<dbReference type="Proteomes" id="UP000199503">
    <property type="component" value="Unassembled WGS sequence"/>
</dbReference>
<evidence type="ECO:0000313" key="2">
    <source>
        <dbReference type="EMBL" id="SES37093.1"/>
    </source>
</evidence>
<proteinExistence type="predicted"/>
<name>A0A1H9WUM4_9PSEU</name>
<accession>A0A1H9WUM4</accession>
<dbReference type="InterPro" id="IPR025736">
    <property type="entry name" value="PucR_C-HTH_dom"/>
</dbReference>
<sequence>MQHSSTIPARLLAFALGDDSGRPEVSGRRWERKLHTFSRTIANRVGTGCSSLQEALLAVRRLELLVQREVWPASPAGDLASAAARSEQVAERCAQLRSSVLLLLLRQSGEHGTAERELWAQALLADPGTAHAVAEVLGTPLPRRWVVSATADAQLARHLAEPGHLITWHEDVWCVLSACTGPDEEQSARRAAGNAHPVVVGLAGPVRSEDLPDVVRQVAGFASLGSAGGLAGVVTGLDVVVEASVATDAEVSARVAVVMARLRAAGAHLVEALEALYDHDLSRTRAAQALGVHRSTLEYRLQRVRRLTGVCPTSTRGVLLFSTALTVVRARGRRRLAG</sequence>
<dbReference type="OrthoDB" id="3696674at2"/>
<reference evidence="3" key="1">
    <citation type="submission" date="2016-10" db="EMBL/GenBank/DDBJ databases">
        <authorList>
            <person name="Varghese N."/>
            <person name="Submissions S."/>
        </authorList>
    </citation>
    <scope>NUCLEOTIDE SEQUENCE [LARGE SCALE GENOMIC DNA]</scope>
    <source>
        <strain evidence="3">DSM 44437</strain>
    </source>
</reference>
<dbReference type="PANTHER" id="PTHR33744:SF1">
    <property type="entry name" value="DNA-BINDING TRANSCRIPTIONAL ACTIVATOR ADER"/>
    <property type="match status" value="1"/>
</dbReference>
<dbReference type="InterPro" id="IPR042070">
    <property type="entry name" value="PucR_C-HTH_sf"/>
</dbReference>
<dbReference type="Pfam" id="PF13556">
    <property type="entry name" value="HTH_30"/>
    <property type="match status" value="1"/>
</dbReference>
<dbReference type="Gene3D" id="1.10.10.2840">
    <property type="entry name" value="PucR C-terminal helix-turn-helix domain"/>
    <property type="match status" value="1"/>
</dbReference>
<gene>
    <name evidence="2" type="ORF">SAMN04488000_12493</name>
</gene>
<evidence type="ECO:0000313" key="3">
    <source>
        <dbReference type="Proteomes" id="UP000199503"/>
    </source>
</evidence>
<keyword evidence="3" id="KW-1185">Reference proteome</keyword>
<feature type="domain" description="PucR C-terminal helix-turn-helix" evidence="1">
    <location>
        <begin position="269"/>
        <end position="326"/>
    </location>
</feature>
<dbReference type="EMBL" id="FOFV01000024">
    <property type="protein sequence ID" value="SES37093.1"/>
    <property type="molecule type" value="Genomic_DNA"/>
</dbReference>
<dbReference type="PANTHER" id="PTHR33744">
    <property type="entry name" value="CARBOHYDRATE DIACID REGULATOR"/>
    <property type="match status" value="1"/>
</dbReference>